<dbReference type="GO" id="GO:0030915">
    <property type="term" value="C:Smc5-Smc6 complex"/>
    <property type="evidence" value="ECO:0007669"/>
    <property type="project" value="InterPro"/>
</dbReference>
<keyword evidence="9" id="KW-0862">Zinc</keyword>
<keyword evidence="8" id="KW-0833">Ubl conjugation pathway</keyword>
<accession>A0A0L7QLR5</accession>
<keyword evidence="6" id="KW-0479">Metal-binding</keyword>
<evidence type="ECO:0000313" key="17">
    <source>
        <dbReference type="Proteomes" id="UP000053825"/>
    </source>
</evidence>
<evidence type="ECO:0000256" key="12">
    <source>
        <dbReference type="ARBA" id="ARBA00032533"/>
    </source>
</evidence>
<dbReference type="GO" id="GO:0008270">
    <property type="term" value="F:zinc ion binding"/>
    <property type="evidence" value="ECO:0007669"/>
    <property type="project" value="UniProtKB-KW"/>
</dbReference>
<name>A0A0L7QLR5_9HYME</name>
<evidence type="ECO:0000256" key="1">
    <source>
        <dbReference type="ARBA" id="ARBA00004123"/>
    </source>
</evidence>
<dbReference type="AlphaFoldDB" id="A0A0L7QLR5"/>
<dbReference type="PANTHER" id="PTHR21330:SF1">
    <property type="entry name" value="E3 SUMO-PROTEIN LIGASE NSE2"/>
    <property type="match status" value="1"/>
</dbReference>
<sequence>FIFIETNERKIILQELRDIVFNNCVQDNKLKSAENIKNRLQNLYADDDDENDDTQANIESTIKEYKQAISEISTDASNDEKLLEFDKHVEALLDKVADEEDDADAELLLTGGYINVIDPISKKRIVDPVKNTICGHTYDRESITQILKINEKTRCPVVGCTTNEFVTLKKLRTDIVTKAYLEKHPE</sequence>
<evidence type="ECO:0000256" key="13">
    <source>
        <dbReference type="PROSITE-ProRule" id="PRU00452"/>
    </source>
</evidence>
<evidence type="ECO:0000259" key="15">
    <source>
        <dbReference type="PROSITE" id="PS51044"/>
    </source>
</evidence>
<evidence type="ECO:0000313" key="16">
    <source>
        <dbReference type="EMBL" id="KOC59588.1"/>
    </source>
</evidence>
<dbReference type="EMBL" id="KQ414905">
    <property type="protein sequence ID" value="KOC59588.1"/>
    <property type="molecule type" value="Genomic_DNA"/>
</dbReference>
<evidence type="ECO:0000256" key="11">
    <source>
        <dbReference type="ARBA" id="ARBA00031731"/>
    </source>
</evidence>
<evidence type="ECO:0000256" key="9">
    <source>
        <dbReference type="ARBA" id="ARBA00022833"/>
    </source>
</evidence>
<evidence type="ECO:0000256" key="3">
    <source>
        <dbReference type="ARBA" id="ARBA00008212"/>
    </source>
</evidence>
<keyword evidence="5" id="KW-0808">Transferase</keyword>
<dbReference type="STRING" id="597456.A0A0L7QLR5"/>
<dbReference type="GO" id="GO:0000724">
    <property type="term" value="P:double-strand break repair via homologous recombination"/>
    <property type="evidence" value="ECO:0007669"/>
    <property type="project" value="InterPro"/>
</dbReference>
<feature type="domain" description="SP-RING-type" evidence="15">
    <location>
        <begin position="103"/>
        <end position="186"/>
    </location>
</feature>
<dbReference type="SUPFAM" id="SSF57850">
    <property type="entry name" value="RING/U-box"/>
    <property type="match status" value="1"/>
</dbReference>
<feature type="non-terminal residue" evidence="16">
    <location>
        <position position="1"/>
    </location>
</feature>
<dbReference type="PROSITE" id="PS51044">
    <property type="entry name" value="ZF_SP_RING"/>
    <property type="match status" value="1"/>
</dbReference>
<keyword evidence="17" id="KW-1185">Reference proteome</keyword>
<dbReference type="InterPro" id="IPR013083">
    <property type="entry name" value="Znf_RING/FYVE/PHD"/>
</dbReference>
<evidence type="ECO:0000256" key="5">
    <source>
        <dbReference type="ARBA" id="ARBA00022679"/>
    </source>
</evidence>
<dbReference type="InterPro" id="IPR004181">
    <property type="entry name" value="Znf_MIZ"/>
</dbReference>
<dbReference type="Gene3D" id="3.30.40.10">
    <property type="entry name" value="Zinc/RING finger domain, C3HC4 (zinc finger)"/>
    <property type="match status" value="1"/>
</dbReference>
<comment type="subcellular location">
    <subcellularLocation>
        <location evidence="1">Nucleus</location>
    </subcellularLocation>
</comment>
<keyword evidence="7 13" id="KW-0863">Zinc-finger</keyword>
<evidence type="ECO:0000256" key="2">
    <source>
        <dbReference type="ARBA" id="ARBA00004718"/>
    </source>
</evidence>
<dbReference type="UniPathway" id="UPA00886"/>
<dbReference type="GO" id="GO:0061665">
    <property type="term" value="F:SUMO ligase activity"/>
    <property type="evidence" value="ECO:0007669"/>
    <property type="project" value="TreeGrafter"/>
</dbReference>
<keyword evidence="14" id="KW-0175">Coiled coil</keyword>
<evidence type="ECO:0000256" key="14">
    <source>
        <dbReference type="SAM" id="Coils"/>
    </source>
</evidence>
<dbReference type="CDD" id="cd16651">
    <property type="entry name" value="SPL-RING_NSE2"/>
    <property type="match status" value="1"/>
</dbReference>
<evidence type="ECO:0000256" key="8">
    <source>
        <dbReference type="ARBA" id="ARBA00022786"/>
    </source>
</evidence>
<protein>
    <recommendedName>
        <fullName evidence="4">E3 SUMO-protein ligase NSE2</fullName>
    </recommendedName>
    <alternativeName>
        <fullName evidence="11">E3 SUMO-protein transferase NSE2</fullName>
    </alternativeName>
    <alternativeName>
        <fullName evidence="12">Non-structural maintenance of chromosomes element 2 homolog</fullName>
    </alternativeName>
</protein>
<dbReference type="Pfam" id="PF11789">
    <property type="entry name" value="zf-Nse"/>
    <property type="match status" value="1"/>
</dbReference>
<evidence type="ECO:0000256" key="10">
    <source>
        <dbReference type="ARBA" id="ARBA00023242"/>
    </source>
</evidence>
<comment type="pathway">
    <text evidence="2">Protein modification; protein sumoylation.</text>
</comment>
<organism evidence="16 17">
    <name type="scientific">Habropoda laboriosa</name>
    <dbReference type="NCBI Taxonomy" id="597456"/>
    <lineage>
        <taxon>Eukaryota</taxon>
        <taxon>Metazoa</taxon>
        <taxon>Ecdysozoa</taxon>
        <taxon>Arthropoda</taxon>
        <taxon>Hexapoda</taxon>
        <taxon>Insecta</taxon>
        <taxon>Pterygota</taxon>
        <taxon>Neoptera</taxon>
        <taxon>Endopterygota</taxon>
        <taxon>Hymenoptera</taxon>
        <taxon>Apocrita</taxon>
        <taxon>Aculeata</taxon>
        <taxon>Apoidea</taxon>
        <taxon>Anthophila</taxon>
        <taxon>Apidae</taxon>
        <taxon>Habropoda</taxon>
    </lineage>
</organism>
<feature type="coiled-coil region" evidence="14">
    <location>
        <begin position="30"/>
        <end position="71"/>
    </location>
</feature>
<comment type="similarity">
    <text evidence="3">Belongs to the NSE2 family.</text>
</comment>
<dbReference type="PANTHER" id="PTHR21330">
    <property type="entry name" value="E3 SUMO-PROTEIN LIGASE NSE2"/>
    <property type="match status" value="1"/>
</dbReference>
<dbReference type="GO" id="GO:0016925">
    <property type="term" value="P:protein sumoylation"/>
    <property type="evidence" value="ECO:0007669"/>
    <property type="project" value="UniProtKB-UniPathway"/>
</dbReference>
<evidence type="ECO:0000256" key="7">
    <source>
        <dbReference type="ARBA" id="ARBA00022771"/>
    </source>
</evidence>
<gene>
    <name evidence="16" type="ORF">WH47_11330</name>
</gene>
<evidence type="ECO:0000256" key="4">
    <source>
        <dbReference type="ARBA" id="ARBA00020923"/>
    </source>
</evidence>
<evidence type="ECO:0000256" key="6">
    <source>
        <dbReference type="ARBA" id="ARBA00022723"/>
    </source>
</evidence>
<proteinExistence type="inferred from homology"/>
<dbReference type="Proteomes" id="UP000053825">
    <property type="component" value="Unassembled WGS sequence"/>
</dbReference>
<keyword evidence="10" id="KW-0539">Nucleus</keyword>
<reference evidence="16 17" key="1">
    <citation type="submission" date="2015-07" db="EMBL/GenBank/DDBJ databases">
        <title>The genome of Habropoda laboriosa.</title>
        <authorList>
            <person name="Pan H."/>
            <person name="Kapheim K."/>
        </authorList>
    </citation>
    <scope>NUCLEOTIDE SEQUENCE [LARGE SCALE GENOMIC DNA]</scope>
    <source>
        <strain evidence="16">0110345459</strain>
    </source>
</reference>
<dbReference type="OrthoDB" id="26899at2759"/>
<keyword evidence="16" id="KW-0436">Ligase</keyword>
<dbReference type="GO" id="GO:0016874">
    <property type="term" value="F:ligase activity"/>
    <property type="evidence" value="ECO:0007669"/>
    <property type="project" value="UniProtKB-KW"/>
</dbReference>
<dbReference type="GO" id="GO:0005634">
    <property type="term" value="C:nucleus"/>
    <property type="evidence" value="ECO:0007669"/>
    <property type="project" value="UniProtKB-SubCell"/>
</dbReference>
<dbReference type="InterPro" id="IPR026846">
    <property type="entry name" value="Nse2(Mms21)"/>
</dbReference>